<dbReference type="AlphaFoldDB" id="A0A2A4X628"/>
<dbReference type="InterPro" id="IPR002372">
    <property type="entry name" value="PQQ_rpt_dom"/>
</dbReference>
<organism evidence="7 8">
    <name type="scientific">SAR86 cluster bacterium</name>
    <dbReference type="NCBI Taxonomy" id="2030880"/>
    <lineage>
        <taxon>Bacteria</taxon>
        <taxon>Pseudomonadati</taxon>
        <taxon>Pseudomonadota</taxon>
        <taxon>Gammaproteobacteria</taxon>
        <taxon>SAR86 cluster</taxon>
    </lineage>
</organism>
<sequence length="657" mass="71140">MNNLHHNRHKVLAGALGALFFSAPLLVFAQDGNREGEWPSYAADSGSTKYTSLSQIDETNFAELEIAWRWKSIDADLNLGELVEGGDDINFGRLQATPLMVDGVLYMLTALNQVAAMDAASGTMLWSHDPQVYLSGPSMSPLGFHHRGVAYWGDGEQSRILLATNDGYITSLDADTGSVDENFAGGRIDMTDGIPRAQRDVMDWQGAQPVGSVSPPVVVGDTLVVQQITSNRPHFKERPPTWIRGYDIPTGELKWTFHGIPQQGEFGVETWQEESWRYTGNGGVWTQMSADLELGYIYLPMEAPTNDFYGGHRPGDNLFTQSLVALDADTGERVWHFQMVHHGIWDYDTPAAPNLMDITVDGREIKAIAQVTKQGFTYVFDRATGVPVWPIIEREVPPSTIPGERASPTQPFPTKPPAFAPQGLTIDDLIDFTPELRAEAIEILNAYTYGPIFTPPTLPRDDGHRGTILRPGAGGGANWPGAGIDPKVGVLFIPSADNPTVPFMGTLAPGETNFNYYRLANQGVRGPQGLPLLKPPYATITAIDMNDGEILWQVANGDGSARVENNPAVEGVDLPPLGGGGRHPVLVTSTLLIHAQNTSDGPKLIARDKSNGQELASIDLPANASAAPMSFSVDDKQFIALSVSGQPAPELVVYALP</sequence>
<protein>
    <submittedName>
        <fullName evidence="7">Pyrroloquinoline quinone-dependent dehydrogenase</fullName>
    </submittedName>
</protein>
<dbReference type="Proteomes" id="UP000218767">
    <property type="component" value="Unassembled WGS sequence"/>
</dbReference>
<evidence type="ECO:0000256" key="3">
    <source>
        <dbReference type="ARBA" id="ARBA00023002"/>
    </source>
</evidence>
<dbReference type="Pfam" id="PF01011">
    <property type="entry name" value="PQQ"/>
    <property type="match status" value="1"/>
</dbReference>
<feature type="signal peptide" evidence="5">
    <location>
        <begin position="1"/>
        <end position="29"/>
    </location>
</feature>
<proteinExistence type="inferred from homology"/>
<evidence type="ECO:0000256" key="5">
    <source>
        <dbReference type="SAM" id="SignalP"/>
    </source>
</evidence>
<dbReference type="InterPro" id="IPR011047">
    <property type="entry name" value="Quinoprotein_ADH-like_sf"/>
</dbReference>
<dbReference type="SUPFAM" id="SSF50998">
    <property type="entry name" value="Quinoprotein alcohol dehydrogenase-like"/>
    <property type="match status" value="1"/>
</dbReference>
<dbReference type="PANTHER" id="PTHR32303">
    <property type="entry name" value="QUINOPROTEIN ALCOHOL DEHYDROGENASE (CYTOCHROME C)"/>
    <property type="match status" value="1"/>
</dbReference>
<gene>
    <name evidence="7" type="ORF">COB20_07705</name>
</gene>
<evidence type="ECO:0000259" key="6">
    <source>
        <dbReference type="Pfam" id="PF01011"/>
    </source>
</evidence>
<keyword evidence="5" id="KW-0732">Signal</keyword>
<evidence type="ECO:0000313" key="8">
    <source>
        <dbReference type="Proteomes" id="UP000218767"/>
    </source>
</evidence>
<accession>A0A2A4X628</accession>
<reference evidence="8" key="1">
    <citation type="submission" date="2017-08" db="EMBL/GenBank/DDBJ databases">
        <title>A dynamic microbial community with high functional redundancy inhabits the cold, oxic subseafloor aquifer.</title>
        <authorList>
            <person name="Tully B.J."/>
            <person name="Wheat C.G."/>
            <person name="Glazer B.T."/>
            <person name="Huber J.A."/>
        </authorList>
    </citation>
    <scope>NUCLEOTIDE SEQUENCE [LARGE SCALE GENOMIC DNA]</scope>
</reference>
<feature type="domain" description="Pyrrolo-quinoline quinone repeat" evidence="6">
    <location>
        <begin position="38"/>
        <end position="639"/>
    </location>
</feature>
<evidence type="ECO:0000313" key="7">
    <source>
        <dbReference type="EMBL" id="PCI77589.1"/>
    </source>
</evidence>
<keyword evidence="3" id="KW-0560">Oxidoreductase</keyword>
<dbReference type="PANTHER" id="PTHR32303:SF4">
    <property type="entry name" value="QUINOPROTEIN GLUCOSE DEHYDROGENASE"/>
    <property type="match status" value="1"/>
</dbReference>
<comment type="caution">
    <text evidence="7">The sequence shown here is derived from an EMBL/GenBank/DDBJ whole genome shotgun (WGS) entry which is preliminary data.</text>
</comment>
<dbReference type="EMBL" id="NVUL01000044">
    <property type="protein sequence ID" value="PCI77589.1"/>
    <property type="molecule type" value="Genomic_DNA"/>
</dbReference>
<dbReference type="InterPro" id="IPR018391">
    <property type="entry name" value="PQQ_b-propeller_rpt"/>
</dbReference>
<feature type="region of interest" description="Disordered" evidence="4">
    <location>
        <begin position="397"/>
        <end position="417"/>
    </location>
</feature>
<dbReference type="GO" id="GO:0016491">
    <property type="term" value="F:oxidoreductase activity"/>
    <property type="evidence" value="ECO:0007669"/>
    <property type="project" value="UniProtKB-KW"/>
</dbReference>
<comment type="similarity">
    <text evidence="2">Belongs to the bacterial PQQ dehydrogenase family.</text>
</comment>
<evidence type="ECO:0000256" key="1">
    <source>
        <dbReference type="ARBA" id="ARBA00001931"/>
    </source>
</evidence>
<comment type="cofactor">
    <cofactor evidence="1">
        <name>pyrroloquinoline quinone</name>
        <dbReference type="ChEBI" id="CHEBI:58442"/>
    </cofactor>
</comment>
<evidence type="ECO:0000256" key="2">
    <source>
        <dbReference type="ARBA" id="ARBA00008156"/>
    </source>
</evidence>
<feature type="chain" id="PRO_5012675437" evidence="5">
    <location>
        <begin position="30"/>
        <end position="657"/>
    </location>
</feature>
<evidence type="ECO:0000256" key="4">
    <source>
        <dbReference type="SAM" id="MobiDB-lite"/>
    </source>
</evidence>
<dbReference type="Gene3D" id="2.140.10.10">
    <property type="entry name" value="Quinoprotein alcohol dehydrogenase-like superfamily"/>
    <property type="match status" value="2"/>
</dbReference>
<dbReference type="SMART" id="SM00564">
    <property type="entry name" value="PQQ"/>
    <property type="match status" value="6"/>
</dbReference>
<name>A0A2A4X628_9GAMM</name>